<proteinExistence type="inferred from homology"/>
<sequence>MSDLKITNLYKRYGNVEVLKDINLDINSGEFIVFVGPSGCGKSTLLRTISGLEEISSGALEIGGRLVNDVAPSKRGIAMVFQSYALYPHMTVFDNMAYSLKLQRISKAEIKKKVEAAADMLQLGPYLERLPKALSGGQRQRVAIGRAIVRNPQVFLFDEPLSNLDAALRVATRMEIAKLKESLPDTTMIYVTHDQVEAMTLADRIVVLKDGVVMQVGTPMELYDTPQSLFVAGFIGSPKMNFMTGKHAESYKAHTVGVRPEHMKITPNGSGVWSGKVIYSENLGSDSYIYVDIGEEEAVIVRQDGKTPYHAGDTISFAPEADLYHRFDETGSPITTGVVTPVKAASIRSANPANSAKGGAPDAGVVGSAGAVAMPASKTSAKKPAAKVASPKAGTVKTAAARKAPARKAPAKPKA</sequence>
<evidence type="ECO:0000256" key="3">
    <source>
        <dbReference type="ARBA" id="ARBA00022448"/>
    </source>
</evidence>
<feature type="compositionally biased region" description="Low complexity" evidence="6">
    <location>
        <begin position="386"/>
        <end position="403"/>
    </location>
</feature>
<dbReference type="GO" id="GO:1990060">
    <property type="term" value="C:maltose transport complex"/>
    <property type="evidence" value="ECO:0007669"/>
    <property type="project" value="TreeGrafter"/>
</dbReference>
<protein>
    <submittedName>
        <fullName evidence="8">Sugar ABC transporter ATP-binding protein</fullName>
    </submittedName>
</protein>
<comment type="subcellular location">
    <subcellularLocation>
        <location evidence="1">Cell inner membrane</location>
        <topology evidence="1">Peripheral membrane protein</topology>
    </subcellularLocation>
</comment>
<name>A0A916W093_9HYPH</name>
<dbReference type="GO" id="GO:0055052">
    <property type="term" value="C:ATP-binding cassette (ABC) transporter complex, substrate-binding subunit-containing"/>
    <property type="evidence" value="ECO:0007669"/>
    <property type="project" value="TreeGrafter"/>
</dbReference>
<keyword evidence="5 8" id="KW-0067">ATP-binding</keyword>
<dbReference type="Proteomes" id="UP000596977">
    <property type="component" value="Unassembled WGS sequence"/>
</dbReference>
<dbReference type="GO" id="GO:0005524">
    <property type="term" value="F:ATP binding"/>
    <property type="evidence" value="ECO:0007669"/>
    <property type="project" value="UniProtKB-KW"/>
</dbReference>
<gene>
    <name evidence="8" type="primary">thuK</name>
    <name evidence="8" type="ORF">GCM10011499_28470</name>
</gene>
<dbReference type="InterPro" id="IPR047641">
    <property type="entry name" value="ABC_transpr_MalK/UgpC-like"/>
</dbReference>
<evidence type="ECO:0000256" key="5">
    <source>
        <dbReference type="ARBA" id="ARBA00022840"/>
    </source>
</evidence>
<dbReference type="Gene3D" id="3.40.50.300">
    <property type="entry name" value="P-loop containing nucleotide triphosphate hydrolases"/>
    <property type="match status" value="1"/>
</dbReference>
<dbReference type="InterPro" id="IPR003593">
    <property type="entry name" value="AAA+_ATPase"/>
</dbReference>
<dbReference type="Pfam" id="PF08402">
    <property type="entry name" value="TOBE_2"/>
    <property type="match status" value="1"/>
</dbReference>
<dbReference type="SMART" id="SM00382">
    <property type="entry name" value="AAA"/>
    <property type="match status" value="1"/>
</dbReference>
<dbReference type="InterPro" id="IPR013611">
    <property type="entry name" value="Transp-assoc_OB_typ2"/>
</dbReference>
<feature type="compositionally biased region" description="Basic residues" evidence="6">
    <location>
        <begin position="404"/>
        <end position="415"/>
    </location>
</feature>
<dbReference type="GO" id="GO:0016887">
    <property type="term" value="F:ATP hydrolysis activity"/>
    <property type="evidence" value="ECO:0007669"/>
    <property type="project" value="InterPro"/>
</dbReference>
<evidence type="ECO:0000259" key="7">
    <source>
        <dbReference type="PROSITE" id="PS50893"/>
    </source>
</evidence>
<evidence type="ECO:0000256" key="6">
    <source>
        <dbReference type="SAM" id="MobiDB-lite"/>
    </source>
</evidence>
<keyword evidence="4" id="KW-0547">Nucleotide-binding</keyword>
<dbReference type="InterPro" id="IPR008995">
    <property type="entry name" value="Mo/tungstate-bd_C_term_dom"/>
</dbReference>
<dbReference type="PROSITE" id="PS00211">
    <property type="entry name" value="ABC_TRANSPORTER_1"/>
    <property type="match status" value="1"/>
</dbReference>
<evidence type="ECO:0000256" key="2">
    <source>
        <dbReference type="ARBA" id="ARBA00005417"/>
    </source>
</evidence>
<evidence type="ECO:0000313" key="8">
    <source>
        <dbReference type="EMBL" id="GGA56619.1"/>
    </source>
</evidence>
<dbReference type="GO" id="GO:0015423">
    <property type="term" value="F:ABC-type maltose transporter activity"/>
    <property type="evidence" value="ECO:0007669"/>
    <property type="project" value="TreeGrafter"/>
</dbReference>
<dbReference type="InterPro" id="IPR003439">
    <property type="entry name" value="ABC_transporter-like_ATP-bd"/>
</dbReference>
<dbReference type="AlphaFoldDB" id="A0A916W093"/>
<dbReference type="InterPro" id="IPR015855">
    <property type="entry name" value="ABC_transpr_MalK-like"/>
</dbReference>
<dbReference type="Gene3D" id="2.40.50.140">
    <property type="entry name" value="Nucleic acid-binding proteins"/>
    <property type="match status" value="1"/>
</dbReference>
<keyword evidence="9" id="KW-1185">Reference proteome</keyword>
<feature type="region of interest" description="Disordered" evidence="6">
    <location>
        <begin position="373"/>
        <end position="415"/>
    </location>
</feature>
<dbReference type="InterPro" id="IPR017871">
    <property type="entry name" value="ABC_transporter-like_CS"/>
</dbReference>
<dbReference type="EMBL" id="BMKB01000004">
    <property type="protein sequence ID" value="GGA56619.1"/>
    <property type="molecule type" value="Genomic_DNA"/>
</dbReference>
<dbReference type="SUPFAM" id="SSF52540">
    <property type="entry name" value="P-loop containing nucleoside triphosphate hydrolases"/>
    <property type="match status" value="1"/>
</dbReference>
<dbReference type="InterPro" id="IPR027417">
    <property type="entry name" value="P-loop_NTPase"/>
</dbReference>
<feature type="domain" description="ABC transporter" evidence="7">
    <location>
        <begin position="4"/>
        <end position="235"/>
    </location>
</feature>
<dbReference type="OrthoDB" id="9802264at2"/>
<comment type="caution">
    <text evidence="8">The sequence shown here is derived from an EMBL/GenBank/DDBJ whole genome shotgun (WGS) entry which is preliminary data.</text>
</comment>
<evidence type="ECO:0000256" key="4">
    <source>
        <dbReference type="ARBA" id="ARBA00022741"/>
    </source>
</evidence>
<keyword evidence="3" id="KW-0813">Transport</keyword>
<organism evidence="8 9">
    <name type="scientific">Pelagibacterium lentulum</name>
    <dbReference type="NCBI Taxonomy" id="2029865"/>
    <lineage>
        <taxon>Bacteria</taxon>
        <taxon>Pseudomonadati</taxon>
        <taxon>Pseudomonadota</taxon>
        <taxon>Alphaproteobacteria</taxon>
        <taxon>Hyphomicrobiales</taxon>
        <taxon>Devosiaceae</taxon>
        <taxon>Pelagibacterium</taxon>
    </lineage>
</organism>
<dbReference type="Gene3D" id="2.40.50.100">
    <property type="match status" value="1"/>
</dbReference>
<dbReference type="FunFam" id="3.40.50.300:FF:000042">
    <property type="entry name" value="Maltose/maltodextrin ABC transporter, ATP-binding protein"/>
    <property type="match status" value="1"/>
</dbReference>
<dbReference type="PANTHER" id="PTHR43875">
    <property type="entry name" value="MALTODEXTRIN IMPORT ATP-BINDING PROTEIN MSMX"/>
    <property type="match status" value="1"/>
</dbReference>
<accession>A0A916W093</accession>
<reference evidence="8 9" key="1">
    <citation type="journal article" date="2014" name="Int. J. Syst. Evol. Microbiol.">
        <title>Complete genome sequence of Corynebacterium casei LMG S-19264T (=DSM 44701T), isolated from a smear-ripened cheese.</title>
        <authorList>
            <consortium name="US DOE Joint Genome Institute (JGI-PGF)"/>
            <person name="Walter F."/>
            <person name="Albersmeier A."/>
            <person name="Kalinowski J."/>
            <person name="Ruckert C."/>
        </authorList>
    </citation>
    <scope>NUCLEOTIDE SEQUENCE [LARGE SCALE GENOMIC DNA]</scope>
    <source>
        <strain evidence="8 9">CGMCC 1.15896</strain>
    </source>
</reference>
<evidence type="ECO:0000256" key="1">
    <source>
        <dbReference type="ARBA" id="ARBA00004417"/>
    </source>
</evidence>
<dbReference type="InterPro" id="IPR012340">
    <property type="entry name" value="NA-bd_OB-fold"/>
</dbReference>
<dbReference type="CDD" id="cd03301">
    <property type="entry name" value="ABC_MalK_N"/>
    <property type="match status" value="1"/>
</dbReference>
<dbReference type="PROSITE" id="PS50893">
    <property type="entry name" value="ABC_TRANSPORTER_2"/>
    <property type="match status" value="1"/>
</dbReference>
<dbReference type="PANTHER" id="PTHR43875:SF3">
    <property type="entry name" value="MALTOSE_MALTODEXTRIN IMPORT ATP-BINDING PROTEIN MALK"/>
    <property type="match status" value="1"/>
</dbReference>
<evidence type="ECO:0000313" key="9">
    <source>
        <dbReference type="Proteomes" id="UP000596977"/>
    </source>
</evidence>
<dbReference type="SUPFAM" id="SSF50331">
    <property type="entry name" value="MOP-like"/>
    <property type="match status" value="1"/>
</dbReference>
<dbReference type="Pfam" id="PF00005">
    <property type="entry name" value="ABC_tran"/>
    <property type="match status" value="1"/>
</dbReference>
<comment type="similarity">
    <text evidence="2">Belongs to the ABC transporter superfamily.</text>
</comment>